<dbReference type="EMBL" id="BAABDT010000004">
    <property type="protein sequence ID" value="GAA3738374.1"/>
    <property type="molecule type" value="Genomic_DNA"/>
</dbReference>
<keyword evidence="2" id="KW-1185">Reference proteome</keyword>
<evidence type="ECO:0000313" key="2">
    <source>
        <dbReference type="Proteomes" id="UP001501367"/>
    </source>
</evidence>
<evidence type="ECO:0000313" key="1">
    <source>
        <dbReference type="EMBL" id="GAA3738374.1"/>
    </source>
</evidence>
<protein>
    <submittedName>
        <fullName evidence="1">Uncharacterized protein</fullName>
    </submittedName>
</protein>
<comment type="caution">
    <text evidence="1">The sequence shown here is derived from an EMBL/GenBank/DDBJ whole genome shotgun (WGS) entry which is preliminary data.</text>
</comment>
<dbReference type="Proteomes" id="UP001501367">
    <property type="component" value="Unassembled WGS sequence"/>
</dbReference>
<organism evidence="1 2">
    <name type="scientific">Flavobacterium ginsengisoli</name>
    <dbReference type="NCBI Taxonomy" id="871694"/>
    <lineage>
        <taxon>Bacteria</taxon>
        <taxon>Pseudomonadati</taxon>
        <taxon>Bacteroidota</taxon>
        <taxon>Flavobacteriia</taxon>
        <taxon>Flavobacteriales</taxon>
        <taxon>Flavobacteriaceae</taxon>
        <taxon>Flavobacterium</taxon>
    </lineage>
</organism>
<proteinExistence type="predicted"/>
<name>A0ABP7FKW2_9FLAO</name>
<accession>A0ABP7FKW2</accession>
<gene>
    <name evidence="1" type="ORF">GCM10022422_22230</name>
</gene>
<sequence>MTQPMAAIPDELYNVKFAAYFDSMKELYILDEKFKVICDAYCISTAKTELYRDKSDKNHRRRMKFENLSRELEEEILFYIMRNR</sequence>
<reference evidence="2" key="1">
    <citation type="journal article" date="2019" name="Int. J. Syst. Evol. Microbiol.">
        <title>The Global Catalogue of Microorganisms (GCM) 10K type strain sequencing project: providing services to taxonomists for standard genome sequencing and annotation.</title>
        <authorList>
            <consortium name="The Broad Institute Genomics Platform"/>
            <consortium name="The Broad Institute Genome Sequencing Center for Infectious Disease"/>
            <person name="Wu L."/>
            <person name="Ma J."/>
        </authorList>
    </citation>
    <scope>NUCLEOTIDE SEQUENCE [LARGE SCALE GENOMIC DNA]</scope>
    <source>
        <strain evidence="2">JCM 17336</strain>
    </source>
</reference>